<evidence type="ECO:0000256" key="1">
    <source>
        <dbReference type="ARBA" id="ARBA00010641"/>
    </source>
</evidence>
<comment type="caution">
    <text evidence="9">The sequence shown here is derived from an EMBL/GenBank/DDBJ whole genome shotgun (WGS) entry which is preliminary data.</text>
</comment>
<evidence type="ECO:0000256" key="2">
    <source>
        <dbReference type="ARBA" id="ARBA00023015"/>
    </source>
</evidence>
<dbReference type="Gene3D" id="1.10.1740.10">
    <property type="match status" value="1"/>
</dbReference>
<dbReference type="GO" id="GO:0006352">
    <property type="term" value="P:DNA-templated transcription initiation"/>
    <property type="evidence" value="ECO:0007669"/>
    <property type="project" value="InterPro"/>
</dbReference>
<dbReference type="AlphaFoldDB" id="A0A917FZG5"/>
<protein>
    <recommendedName>
        <fullName evidence="6">RNA polymerase sigma factor</fullName>
    </recommendedName>
</protein>
<reference evidence="9" key="1">
    <citation type="journal article" date="2014" name="Int. J. Syst. Evol. Microbiol.">
        <title>Complete genome sequence of Corynebacterium casei LMG S-19264T (=DSM 44701T), isolated from a smear-ripened cheese.</title>
        <authorList>
            <consortium name="US DOE Joint Genome Institute (JGI-PGF)"/>
            <person name="Walter F."/>
            <person name="Albersmeier A."/>
            <person name="Kalinowski J."/>
            <person name="Ruckert C."/>
        </authorList>
    </citation>
    <scope>NUCLEOTIDE SEQUENCE</scope>
    <source>
        <strain evidence="9">CGMCC 1.15760</strain>
    </source>
</reference>
<evidence type="ECO:0000259" key="8">
    <source>
        <dbReference type="Pfam" id="PF08281"/>
    </source>
</evidence>
<dbReference type="GO" id="GO:0000428">
    <property type="term" value="C:DNA-directed RNA polymerase complex"/>
    <property type="evidence" value="ECO:0007669"/>
    <property type="project" value="UniProtKB-KW"/>
</dbReference>
<evidence type="ECO:0000256" key="6">
    <source>
        <dbReference type="RuleBase" id="RU000716"/>
    </source>
</evidence>
<dbReference type="InterPro" id="IPR039425">
    <property type="entry name" value="RNA_pol_sigma-70-like"/>
</dbReference>
<dbReference type="Pfam" id="PF08281">
    <property type="entry name" value="Sigma70_r4_2"/>
    <property type="match status" value="1"/>
</dbReference>
<keyword evidence="3 6" id="KW-0731">Sigma factor</keyword>
<dbReference type="Proteomes" id="UP000616608">
    <property type="component" value="Unassembled WGS sequence"/>
</dbReference>
<keyword evidence="9" id="KW-0240">DNA-directed RNA polymerase</keyword>
<dbReference type="Pfam" id="PF04542">
    <property type="entry name" value="Sigma70_r2"/>
    <property type="match status" value="1"/>
</dbReference>
<dbReference type="Gene3D" id="1.10.10.10">
    <property type="entry name" value="Winged helix-like DNA-binding domain superfamily/Winged helix DNA-binding domain"/>
    <property type="match status" value="1"/>
</dbReference>
<organism evidence="9 10">
    <name type="scientific">Lysinibacillus alkalisoli</name>
    <dbReference type="NCBI Taxonomy" id="1911548"/>
    <lineage>
        <taxon>Bacteria</taxon>
        <taxon>Bacillati</taxon>
        <taxon>Bacillota</taxon>
        <taxon>Bacilli</taxon>
        <taxon>Bacillales</taxon>
        <taxon>Bacillaceae</taxon>
        <taxon>Lysinibacillus</taxon>
    </lineage>
</organism>
<dbReference type="PROSITE" id="PS01063">
    <property type="entry name" value="SIGMA70_ECF"/>
    <property type="match status" value="1"/>
</dbReference>
<dbReference type="InterPro" id="IPR013325">
    <property type="entry name" value="RNA_pol_sigma_r2"/>
</dbReference>
<dbReference type="NCBIfam" id="TIGR02937">
    <property type="entry name" value="sigma70-ECF"/>
    <property type="match status" value="1"/>
</dbReference>
<evidence type="ECO:0000256" key="3">
    <source>
        <dbReference type="ARBA" id="ARBA00023082"/>
    </source>
</evidence>
<dbReference type="GO" id="GO:0016987">
    <property type="term" value="F:sigma factor activity"/>
    <property type="evidence" value="ECO:0007669"/>
    <property type="project" value="UniProtKB-KW"/>
</dbReference>
<dbReference type="InterPro" id="IPR013324">
    <property type="entry name" value="RNA_pol_sigma_r3/r4-like"/>
</dbReference>
<dbReference type="InterPro" id="IPR013249">
    <property type="entry name" value="RNA_pol_sigma70_r4_t2"/>
</dbReference>
<dbReference type="InterPro" id="IPR036388">
    <property type="entry name" value="WH-like_DNA-bd_sf"/>
</dbReference>
<feature type="domain" description="RNA polymerase sigma factor 70 region 4 type 2" evidence="8">
    <location>
        <begin position="103"/>
        <end position="155"/>
    </location>
</feature>
<keyword evidence="4 6" id="KW-0238">DNA-binding</keyword>
<reference evidence="9" key="2">
    <citation type="submission" date="2020-09" db="EMBL/GenBank/DDBJ databases">
        <authorList>
            <person name="Sun Q."/>
            <person name="Zhou Y."/>
        </authorList>
    </citation>
    <scope>NUCLEOTIDE SEQUENCE</scope>
    <source>
        <strain evidence="9">CGMCC 1.15760</strain>
    </source>
</reference>
<dbReference type="SUPFAM" id="SSF88946">
    <property type="entry name" value="Sigma2 domain of RNA polymerase sigma factors"/>
    <property type="match status" value="1"/>
</dbReference>
<accession>A0A917FZG5</accession>
<keyword evidence="10" id="KW-1185">Reference proteome</keyword>
<evidence type="ECO:0000256" key="4">
    <source>
        <dbReference type="ARBA" id="ARBA00023125"/>
    </source>
</evidence>
<keyword evidence="2 6" id="KW-0805">Transcription regulation</keyword>
<evidence type="ECO:0000313" key="9">
    <source>
        <dbReference type="EMBL" id="GGG15201.1"/>
    </source>
</evidence>
<dbReference type="GO" id="GO:0003677">
    <property type="term" value="F:DNA binding"/>
    <property type="evidence" value="ECO:0007669"/>
    <property type="project" value="UniProtKB-KW"/>
</dbReference>
<proteinExistence type="inferred from homology"/>
<dbReference type="InterPro" id="IPR000838">
    <property type="entry name" value="RNA_pol_sigma70_ECF_CS"/>
</dbReference>
<dbReference type="PANTHER" id="PTHR43133:SF60">
    <property type="entry name" value="RNA POLYMERASE SIGMA FACTOR SIGV"/>
    <property type="match status" value="1"/>
</dbReference>
<evidence type="ECO:0000259" key="7">
    <source>
        <dbReference type="Pfam" id="PF04542"/>
    </source>
</evidence>
<dbReference type="CDD" id="cd06171">
    <property type="entry name" value="Sigma70_r4"/>
    <property type="match status" value="1"/>
</dbReference>
<dbReference type="PANTHER" id="PTHR43133">
    <property type="entry name" value="RNA POLYMERASE ECF-TYPE SIGMA FACTO"/>
    <property type="match status" value="1"/>
</dbReference>
<comment type="similarity">
    <text evidence="1 6">Belongs to the sigma-70 factor family. ECF subfamily.</text>
</comment>
<gene>
    <name evidence="9" type="primary">csfV</name>
    <name evidence="9" type="ORF">GCM10007425_06860</name>
</gene>
<name>A0A917FZG5_9BACI</name>
<dbReference type="RefSeq" id="WP_188613616.1">
    <property type="nucleotide sequence ID" value="NZ_BMJT01000002.1"/>
</dbReference>
<evidence type="ECO:0000256" key="5">
    <source>
        <dbReference type="ARBA" id="ARBA00023163"/>
    </source>
</evidence>
<keyword evidence="5 6" id="KW-0804">Transcription</keyword>
<dbReference type="SUPFAM" id="SSF88659">
    <property type="entry name" value="Sigma3 and sigma4 domains of RNA polymerase sigma factors"/>
    <property type="match status" value="1"/>
</dbReference>
<dbReference type="InterPro" id="IPR007627">
    <property type="entry name" value="RNA_pol_sigma70_r2"/>
</dbReference>
<dbReference type="InterPro" id="IPR014284">
    <property type="entry name" value="RNA_pol_sigma-70_dom"/>
</dbReference>
<feature type="domain" description="RNA polymerase sigma-70 region 2" evidence="7">
    <location>
        <begin position="16"/>
        <end position="80"/>
    </location>
</feature>
<evidence type="ECO:0000313" key="10">
    <source>
        <dbReference type="Proteomes" id="UP000616608"/>
    </source>
</evidence>
<dbReference type="EMBL" id="BMJT01000002">
    <property type="protein sequence ID" value="GGG15201.1"/>
    <property type="molecule type" value="Genomic_DNA"/>
</dbReference>
<sequence length="164" mass="19517">MTTDEKITQLEEYIVAYQGAHYRLAYSYVKNQQNALDIVQDAIVKALRSIHRLEEIAYLHTWFYRILMNTAIDYLRRHKRMIPSDDALFAREQSTPANPDLHMDLWEALNQLSVEQKTIIILRFFEDMKLQDIAKVLDLNVNTVKARLYATLKKLRIQMEEYHE</sequence>
<dbReference type="GO" id="GO:0006950">
    <property type="term" value="P:response to stress"/>
    <property type="evidence" value="ECO:0007669"/>
    <property type="project" value="UniProtKB-ARBA"/>
</dbReference>